<sequence>MKVDVLTITALVFALGVLVTGLTNSDLFEQEPEVPTALMQGVATR</sequence>
<keyword evidence="2" id="KW-1185">Reference proteome</keyword>
<organism evidence="1 2">
    <name type="scientific">Simiduia aestuariiviva</name>
    <dbReference type="NCBI Taxonomy" id="1510459"/>
    <lineage>
        <taxon>Bacteria</taxon>
        <taxon>Pseudomonadati</taxon>
        <taxon>Pseudomonadota</taxon>
        <taxon>Gammaproteobacteria</taxon>
        <taxon>Cellvibrionales</taxon>
        <taxon>Cellvibrionaceae</taxon>
        <taxon>Simiduia</taxon>
    </lineage>
</organism>
<evidence type="ECO:0000313" key="2">
    <source>
        <dbReference type="Proteomes" id="UP000559987"/>
    </source>
</evidence>
<dbReference type="RefSeq" id="WP_183907542.1">
    <property type="nucleotide sequence ID" value="NZ_JACHXZ010000001.1"/>
</dbReference>
<evidence type="ECO:0000313" key="1">
    <source>
        <dbReference type="EMBL" id="MBB3167103.1"/>
    </source>
</evidence>
<dbReference type="AlphaFoldDB" id="A0A839UHY7"/>
<accession>A0A839UHY7</accession>
<proteinExistence type="predicted"/>
<protein>
    <submittedName>
        <fullName evidence="1">Uncharacterized protein</fullName>
    </submittedName>
</protein>
<name>A0A839UHY7_9GAMM</name>
<dbReference type="Proteomes" id="UP000559987">
    <property type="component" value="Unassembled WGS sequence"/>
</dbReference>
<dbReference type="EMBL" id="JACHXZ010000001">
    <property type="protein sequence ID" value="MBB3167103.1"/>
    <property type="molecule type" value="Genomic_DNA"/>
</dbReference>
<reference evidence="1 2" key="1">
    <citation type="submission" date="2020-08" db="EMBL/GenBank/DDBJ databases">
        <title>Genomic Encyclopedia of Type Strains, Phase III (KMG-III): the genomes of soil and plant-associated and newly described type strains.</title>
        <authorList>
            <person name="Whitman W."/>
        </authorList>
    </citation>
    <scope>NUCLEOTIDE SEQUENCE [LARGE SCALE GENOMIC DNA]</scope>
    <source>
        <strain evidence="1 2">CECT 8571</strain>
    </source>
</reference>
<comment type="caution">
    <text evidence="1">The sequence shown here is derived from an EMBL/GenBank/DDBJ whole genome shotgun (WGS) entry which is preliminary data.</text>
</comment>
<gene>
    <name evidence="1" type="ORF">FHS30_000279</name>
</gene>